<comment type="similarity">
    <text evidence="4 5">Belongs to the RlpA family.</text>
</comment>
<dbReference type="Gene3D" id="2.40.40.10">
    <property type="entry name" value="RlpA-like domain"/>
    <property type="match status" value="1"/>
</dbReference>
<dbReference type="InterPro" id="IPR036680">
    <property type="entry name" value="SPOR-like_sf"/>
</dbReference>
<dbReference type="PANTHER" id="PTHR34183:SF1">
    <property type="entry name" value="ENDOLYTIC PEPTIDOGLYCAN TRANSGLYCOSYLASE RLPA"/>
    <property type="match status" value="1"/>
</dbReference>
<evidence type="ECO:0000256" key="2">
    <source>
        <dbReference type="ARBA" id="ARBA00023239"/>
    </source>
</evidence>
<evidence type="ECO:0000256" key="4">
    <source>
        <dbReference type="HAMAP-Rule" id="MF_02071"/>
    </source>
</evidence>
<dbReference type="EMBL" id="WEHX01000001">
    <property type="protein sequence ID" value="KAB7663291.1"/>
    <property type="molecule type" value="Genomic_DNA"/>
</dbReference>
<evidence type="ECO:0000259" key="6">
    <source>
        <dbReference type="PROSITE" id="PS51724"/>
    </source>
</evidence>
<dbReference type="InterPro" id="IPR012997">
    <property type="entry name" value="RplA"/>
</dbReference>
<comment type="subcellular location">
    <subcellularLocation>
        <location evidence="4">Cell membrane</location>
        <topology evidence="4">Lipid-anchor</topology>
    </subcellularLocation>
</comment>
<evidence type="ECO:0000256" key="3">
    <source>
        <dbReference type="ARBA" id="ARBA00023316"/>
    </source>
</evidence>
<dbReference type="HAMAP" id="MF_02071">
    <property type="entry name" value="RlpA"/>
    <property type="match status" value="1"/>
</dbReference>
<dbReference type="PROSITE" id="PS51724">
    <property type="entry name" value="SPOR"/>
    <property type="match status" value="1"/>
</dbReference>
<dbReference type="SUPFAM" id="SSF50685">
    <property type="entry name" value="Barwin-like endoglucanases"/>
    <property type="match status" value="1"/>
</dbReference>
<dbReference type="CDD" id="cd22268">
    <property type="entry name" value="DPBB_RlpA-like"/>
    <property type="match status" value="1"/>
</dbReference>
<dbReference type="OrthoDB" id="9779128at2"/>
<dbReference type="GO" id="GO:0042834">
    <property type="term" value="F:peptidoglycan binding"/>
    <property type="evidence" value="ECO:0007669"/>
    <property type="project" value="InterPro"/>
</dbReference>
<keyword evidence="4" id="KW-0449">Lipoprotein</keyword>
<dbReference type="SUPFAM" id="SSF110997">
    <property type="entry name" value="Sporulation related repeat"/>
    <property type="match status" value="1"/>
</dbReference>
<dbReference type="GO" id="GO:0071555">
    <property type="term" value="P:cell wall organization"/>
    <property type="evidence" value="ECO:0007669"/>
    <property type="project" value="UniProtKB-KW"/>
</dbReference>
<sequence>MRLPVISYLSILAGAAALLTLSGCSTSSRYYGNDGPPTVFTGTGAESAVPKVEPFRAAANRPYTVLGSTYTPMTTDAPLRQRGVASWYGKQFHGNKTSIGEIYDMYQPTAAHPTMPLPSYARVTNLANGRSIIVRVNDRGPFLHNRIIDLSYAAAKTLGYSSAGTANVEVRRLTWAEIKSGSWQQSGASTTPLSQPTWKAPADTAGITSAKSGWGVQIGSFSQESNARSYAAHADAVLSATGGLKGVRIVKDGSLWRVIVGSGMTHDKAAQFARSISSELGVQAFSIER</sequence>
<dbReference type="InterPro" id="IPR034718">
    <property type="entry name" value="RlpA"/>
</dbReference>
<dbReference type="Gene3D" id="3.30.70.1070">
    <property type="entry name" value="Sporulation related repeat"/>
    <property type="match status" value="1"/>
</dbReference>
<evidence type="ECO:0000256" key="5">
    <source>
        <dbReference type="RuleBase" id="RU003495"/>
    </source>
</evidence>
<dbReference type="AlphaFoldDB" id="A0A6I1EVI0"/>
<reference evidence="7 8" key="1">
    <citation type="submission" date="2019-10" db="EMBL/GenBank/DDBJ databases">
        <title>Genome diversity of Sutterella seckii.</title>
        <authorList>
            <person name="Chaplin A.V."/>
            <person name="Sokolova S.R."/>
            <person name="Mosin K.A."/>
            <person name="Ivanova E.L."/>
            <person name="Kochetkova T.O."/>
            <person name="Goltsov A.Y."/>
            <person name="Trofimov D.Y."/>
            <person name="Efimov B.A."/>
        </authorList>
    </citation>
    <scope>NUCLEOTIDE SEQUENCE [LARGE SCALE GENOMIC DNA]</scope>
    <source>
        <strain evidence="7 8">ASD393</strain>
    </source>
</reference>
<dbReference type="GO" id="GO:0005886">
    <property type="term" value="C:plasma membrane"/>
    <property type="evidence" value="ECO:0007669"/>
    <property type="project" value="UniProtKB-SubCell"/>
</dbReference>
<dbReference type="Proteomes" id="UP000430564">
    <property type="component" value="Unassembled WGS sequence"/>
</dbReference>
<keyword evidence="2 4" id="KW-0456">Lyase</keyword>
<dbReference type="GO" id="GO:0000270">
    <property type="term" value="P:peptidoglycan metabolic process"/>
    <property type="evidence" value="ECO:0007669"/>
    <property type="project" value="UniProtKB-UniRule"/>
</dbReference>
<accession>A0A6I1EVI0</accession>
<evidence type="ECO:0000256" key="1">
    <source>
        <dbReference type="ARBA" id="ARBA00022729"/>
    </source>
</evidence>
<comment type="function">
    <text evidence="4">Lytic transglycosylase with a strong preference for naked glycan strands that lack stem peptides.</text>
</comment>
<dbReference type="InterPro" id="IPR036908">
    <property type="entry name" value="RlpA-like_sf"/>
</dbReference>
<dbReference type="InterPro" id="IPR009009">
    <property type="entry name" value="RlpA-like_DPBB"/>
</dbReference>
<comment type="caution">
    <text evidence="7">The sequence shown here is derived from an EMBL/GenBank/DDBJ whole genome shotgun (WGS) entry which is preliminary data.</text>
</comment>
<keyword evidence="4" id="KW-0472">Membrane</keyword>
<keyword evidence="3 4" id="KW-0961">Cell wall biogenesis/degradation</keyword>
<dbReference type="GO" id="GO:0008932">
    <property type="term" value="F:lytic endotransglycosylase activity"/>
    <property type="evidence" value="ECO:0007669"/>
    <property type="project" value="UniProtKB-UniRule"/>
</dbReference>
<keyword evidence="4" id="KW-0564">Palmitate</keyword>
<dbReference type="InterPro" id="IPR007730">
    <property type="entry name" value="SPOR-like_dom"/>
</dbReference>
<proteinExistence type="inferred from homology"/>
<dbReference type="PANTHER" id="PTHR34183">
    <property type="entry name" value="ENDOLYTIC PEPTIDOGLYCAN TRANSGLYCOSYLASE RLPA"/>
    <property type="match status" value="1"/>
</dbReference>
<feature type="domain" description="SPOR" evidence="6">
    <location>
        <begin position="208"/>
        <end position="289"/>
    </location>
</feature>
<evidence type="ECO:0000313" key="7">
    <source>
        <dbReference type="EMBL" id="KAB7663291.1"/>
    </source>
</evidence>
<gene>
    <name evidence="4" type="primary">rlpA</name>
    <name evidence="7" type="ORF">GBM95_00135</name>
</gene>
<dbReference type="PROSITE" id="PS51257">
    <property type="entry name" value="PROKAR_LIPOPROTEIN"/>
    <property type="match status" value="1"/>
</dbReference>
<dbReference type="FunFam" id="2.40.40.10:FF:000003">
    <property type="entry name" value="Endolytic peptidoglycan transglycosylase RlpA"/>
    <property type="match status" value="1"/>
</dbReference>
<organism evidence="7 8">
    <name type="scientific">Sutterella seckii</name>
    <dbReference type="NCBI Taxonomy" id="1944635"/>
    <lineage>
        <taxon>Bacteria</taxon>
        <taxon>Pseudomonadati</taxon>
        <taxon>Pseudomonadota</taxon>
        <taxon>Betaproteobacteria</taxon>
        <taxon>Burkholderiales</taxon>
        <taxon>Sutterellaceae</taxon>
        <taxon>Sutterella</taxon>
    </lineage>
</organism>
<dbReference type="EC" id="4.2.2.-" evidence="4"/>
<dbReference type="RefSeq" id="WP_152157226.1">
    <property type="nucleotide sequence ID" value="NZ_WEHX01000001.1"/>
</dbReference>
<dbReference type="Pfam" id="PF03330">
    <property type="entry name" value="DPBB_1"/>
    <property type="match status" value="1"/>
</dbReference>
<keyword evidence="1" id="KW-0732">Signal</keyword>
<keyword evidence="4" id="KW-1003">Cell membrane</keyword>
<dbReference type="Pfam" id="PF05036">
    <property type="entry name" value="SPOR"/>
    <property type="match status" value="1"/>
</dbReference>
<name>A0A6I1EVI0_9BURK</name>
<evidence type="ECO:0000313" key="8">
    <source>
        <dbReference type="Proteomes" id="UP000430564"/>
    </source>
</evidence>
<protein>
    <recommendedName>
        <fullName evidence="4">Endolytic peptidoglycan transglycosylase RlpA</fullName>
        <ecNumber evidence="4">4.2.2.-</ecNumber>
    </recommendedName>
</protein>
<dbReference type="NCBIfam" id="TIGR00413">
    <property type="entry name" value="rlpA"/>
    <property type="match status" value="1"/>
</dbReference>